<sequence length="109" mass="12317">MGSNVCTLYSLLLLHHGSHTEFTDATQEENCVSMKVSISHRKTIGGHHLPRADRRYARPVLRLDLVFRPLAYHSTVQICSHNLYKCGSGEYKHRCIVTTISSVTGHTRL</sequence>
<evidence type="ECO:0008006" key="4">
    <source>
        <dbReference type="Google" id="ProtNLM"/>
    </source>
</evidence>
<keyword evidence="3" id="KW-1185">Reference proteome</keyword>
<dbReference type="AlphaFoldDB" id="A0A0C2STM9"/>
<organism evidence="2 3">
    <name type="scientific">Amanita muscaria (strain Koide BX008)</name>
    <dbReference type="NCBI Taxonomy" id="946122"/>
    <lineage>
        <taxon>Eukaryota</taxon>
        <taxon>Fungi</taxon>
        <taxon>Dikarya</taxon>
        <taxon>Basidiomycota</taxon>
        <taxon>Agaricomycotina</taxon>
        <taxon>Agaricomycetes</taxon>
        <taxon>Agaricomycetidae</taxon>
        <taxon>Agaricales</taxon>
        <taxon>Pluteineae</taxon>
        <taxon>Amanitaceae</taxon>
        <taxon>Amanita</taxon>
    </lineage>
</organism>
<gene>
    <name evidence="2" type="ORF">M378DRAFT_394034</name>
</gene>
<feature type="signal peptide" evidence="1">
    <location>
        <begin position="1"/>
        <end position="20"/>
    </location>
</feature>
<evidence type="ECO:0000313" key="3">
    <source>
        <dbReference type="Proteomes" id="UP000054549"/>
    </source>
</evidence>
<name>A0A0C2STM9_AMAMK</name>
<dbReference type="EMBL" id="KN818372">
    <property type="protein sequence ID" value="KIL57394.1"/>
    <property type="molecule type" value="Genomic_DNA"/>
</dbReference>
<protein>
    <recommendedName>
        <fullName evidence="4">Secreted protein</fullName>
    </recommendedName>
</protein>
<reference evidence="2 3" key="1">
    <citation type="submission" date="2014-04" db="EMBL/GenBank/DDBJ databases">
        <title>Evolutionary Origins and Diversification of the Mycorrhizal Mutualists.</title>
        <authorList>
            <consortium name="DOE Joint Genome Institute"/>
            <consortium name="Mycorrhizal Genomics Consortium"/>
            <person name="Kohler A."/>
            <person name="Kuo A."/>
            <person name="Nagy L.G."/>
            <person name="Floudas D."/>
            <person name="Copeland A."/>
            <person name="Barry K.W."/>
            <person name="Cichocki N."/>
            <person name="Veneault-Fourrey C."/>
            <person name="LaButti K."/>
            <person name="Lindquist E.A."/>
            <person name="Lipzen A."/>
            <person name="Lundell T."/>
            <person name="Morin E."/>
            <person name="Murat C."/>
            <person name="Riley R."/>
            <person name="Ohm R."/>
            <person name="Sun H."/>
            <person name="Tunlid A."/>
            <person name="Henrissat B."/>
            <person name="Grigoriev I.V."/>
            <person name="Hibbett D.S."/>
            <person name="Martin F."/>
        </authorList>
    </citation>
    <scope>NUCLEOTIDE SEQUENCE [LARGE SCALE GENOMIC DNA]</scope>
    <source>
        <strain evidence="2 3">Koide BX008</strain>
    </source>
</reference>
<dbReference type="Proteomes" id="UP000054549">
    <property type="component" value="Unassembled WGS sequence"/>
</dbReference>
<keyword evidence="1" id="KW-0732">Signal</keyword>
<accession>A0A0C2STM9</accession>
<proteinExistence type="predicted"/>
<dbReference type="HOGENOM" id="CLU_2183255_0_0_1"/>
<evidence type="ECO:0000256" key="1">
    <source>
        <dbReference type="SAM" id="SignalP"/>
    </source>
</evidence>
<evidence type="ECO:0000313" key="2">
    <source>
        <dbReference type="EMBL" id="KIL57394.1"/>
    </source>
</evidence>
<feature type="chain" id="PRO_5002155589" description="Secreted protein" evidence="1">
    <location>
        <begin position="21"/>
        <end position="109"/>
    </location>
</feature>
<dbReference type="InParanoid" id="A0A0C2STM9"/>